<sequence>MKKVRLTLGEEREVAADTGSQVQEESWKGDDDDKSLYLCFAEHRVDGYFTYAIKAIGLSALSSSLWSGCSLKLRQVAYTSGEDLPRNMGCGVFGSKILLAGGTIGVYDPVVATQEGRYNPKLGGFVPCPCTEIHVFETRNQSLSPFGSFIEGKAKPLLVEVEGKLYALAGYPIQSSINYSGTGYGGPPYFEVLDPIIERWSPLPDPPVFQDYNRTYGPAGPREFCYLVAGSNILCTSENSPSYYRFDVAEPDEGWSALPSSFLSGPLPYNTIGRTFVADGADGEFILFSFSYGEPDSDSDFDSDSECEQPYPHPHILVQLLSSDFGCVTTLNRVMLPTDRIPPLFLTPNNYRLVKLEDARLCLLLSSFDRYNDKLSVFALQFKFTKKIDSLDVQFLASDIFESDTLRPQESETHHVEMLGAVLL</sequence>
<evidence type="ECO:0000313" key="2">
    <source>
        <dbReference type="EMBL" id="CAB4312540.1"/>
    </source>
</evidence>
<organism evidence="2 3">
    <name type="scientific">Prunus armeniaca</name>
    <name type="common">Apricot</name>
    <name type="synonym">Armeniaca vulgaris</name>
    <dbReference type="NCBI Taxonomy" id="36596"/>
    <lineage>
        <taxon>Eukaryota</taxon>
        <taxon>Viridiplantae</taxon>
        <taxon>Streptophyta</taxon>
        <taxon>Embryophyta</taxon>
        <taxon>Tracheophyta</taxon>
        <taxon>Spermatophyta</taxon>
        <taxon>Magnoliopsida</taxon>
        <taxon>eudicotyledons</taxon>
        <taxon>Gunneridae</taxon>
        <taxon>Pentapetalae</taxon>
        <taxon>rosids</taxon>
        <taxon>fabids</taxon>
        <taxon>Rosales</taxon>
        <taxon>Rosaceae</taxon>
        <taxon>Amygdaloideae</taxon>
        <taxon>Amygdaleae</taxon>
        <taxon>Prunus</taxon>
    </lineage>
</organism>
<dbReference type="EMBL" id="CAEKKB010000006">
    <property type="protein sequence ID" value="CAB4312540.1"/>
    <property type="molecule type" value="Genomic_DNA"/>
</dbReference>
<dbReference type="InterPro" id="IPR012871">
    <property type="entry name" value="DUF1668_ORYSA"/>
</dbReference>
<protein>
    <submittedName>
        <fullName evidence="2">Uncharacterized protein</fullName>
    </submittedName>
</protein>
<dbReference type="InterPro" id="IPR037293">
    <property type="entry name" value="Gal_Oxidase_central_sf"/>
</dbReference>
<dbReference type="Proteomes" id="UP000507245">
    <property type="component" value="Unassembled WGS sequence"/>
</dbReference>
<evidence type="ECO:0000313" key="3">
    <source>
        <dbReference type="Proteomes" id="UP000507245"/>
    </source>
</evidence>
<dbReference type="InterPro" id="IPR015915">
    <property type="entry name" value="Kelch-typ_b-propeller"/>
</dbReference>
<dbReference type="Pfam" id="PF07893">
    <property type="entry name" value="DUF1668"/>
    <property type="match status" value="1"/>
</dbReference>
<evidence type="ECO:0000256" key="1">
    <source>
        <dbReference type="SAM" id="MobiDB-lite"/>
    </source>
</evidence>
<accession>A0A6J5XFC5</accession>
<proteinExistence type="predicted"/>
<keyword evidence="3" id="KW-1185">Reference proteome</keyword>
<dbReference type="AlphaFoldDB" id="A0A6J5XFC5"/>
<reference evidence="3" key="1">
    <citation type="journal article" date="2020" name="Genome Biol.">
        <title>Gamete binning: chromosome-level and haplotype-resolved genome assembly enabled by high-throughput single-cell sequencing of gamete genomes.</title>
        <authorList>
            <person name="Campoy J.A."/>
            <person name="Sun H."/>
            <person name="Goel M."/>
            <person name="Jiao W.-B."/>
            <person name="Folz-Donahue K."/>
            <person name="Wang N."/>
            <person name="Rubio M."/>
            <person name="Liu C."/>
            <person name="Kukat C."/>
            <person name="Ruiz D."/>
            <person name="Huettel B."/>
            <person name="Schneeberger K."/>
        </authorList>
    </citation>
    <scope>NUCLEOTIDE SEQUENCE [LARGE SCALE GENOMIC DNA]</scope>
    <source>
        <strain evidence="3">cv. Rojo Pasion</strain>
    </source>
</reference>
<dbReference type="SUPFAM" id="SSF117281">
    <property type="entry name" value="Kelch motif"/>
    <property type="match status" value="1"/>
</dbReference>
<dbReference type="OrthoDB" id="1165904at2759"/>
<gene>
    <name evidence="2" type="ORF">ORAREDHAP_LOCUS35005</name>
</gene>
<dbReference type="Gene3D" id="2.130.10.80">
    <property type="entry name" value="Galactose oxidase/kelch, beta-propeller"/>
    <property type="match status" value="1"/>
</dbReference>
<feature type="region of interest" description="Disordered" evidence="1">
    <location>
        <begin position="1"/>
        <end position="29"/>
    </location>
</feature>
<name>A0A6J5XFC5_PRUAR</name>